<gene>
    <name evidence="5" type="ORF">LNKW23_30110</name>
</gene>
<sequence length="654" mass="73152">MRVRGLVSLAGGLLAALLAAAVPARAVEPVETPWFAHQVIEGLLPPVSERLPAEPALADLAARGRVPGVHGGLLRMFIKRAKDVRYMSAYGYARLVGYDAEYRLKPDILRDVTVSEDGREVTLHLRRGHRWSDGHPFTTEDLRYWWEDVANHPALSPKGPPVEMLVEGRPPVVEVVDDVTIRYRWHAPNPRFLPALARARPVYIYRPAHYMKRCHVNYADPAALAGLVARAKARDWAQLHNRIDNLYKFDNPDLPVLQPWVNASQKNSQRYVLVRNPFFHRVDTNGRQLPYIDRIELEIAAVGLIPLKVSLGEAGLQPRYLTFTDAPVLKKAQAEGGYVTLLWRSGAASEVALYPNLTFADPEWQTLFRDRRFRRALSLGISRKAINKVLYFGLAAERAVAALEESPYFDPAHATAYARFDPEEANRLLDAVGLDRRDAAGTRLLPDGRPAEIIVETAGERQEVADTLELVKATWAKLGLRLLIRPLDRDILRDRAFSGRSMMVAWYGWNNGIPTAEAEPNELAPVEQANFSWPAWGQHYQTRGAAGRAVNLPEAARLMRLYRDWMAAPDDAARGEIWREMLAIHAREIFVIGTVARAPIPIVADARLRNFPAEALYAWDPGAQIGMQRIDELWLEPASGGAGTGDAEQRAAAE</sequence>
<keyword evidence="3" id="KW-0732">Signal</keyword>
<accession>A0ABQ6LPQ6</accession>
<feature type="signal peptide" evidence="3">
    <location>
        <begin position="1"/>
        <end position="26"/>
    </location>
</feature>
<reference evidence="5 6" key="1">
    <citation type="submission" date="2023-04" db="EMBL/GenBank/DDBJ databases">
        <title>Marinoamorphus aggregata gen. nov., sp. Nov., isolate from tissue of brittle star Ophioplocus japonicus.</title>
        <authorList>
            <person name="Kawano K."/>
            <person name="Sawayama S."/>
            <person name="Nakagawa S."/>
        </authorList>
    </citation>
    <scope>NUCLEOTIDE SEQUENCE [LARGE SCALE GENOMIC DNA]</scope>
    <source>
        <strain evidence="5 6">NKW23</strain>
    </source>
</reference>
<dbReference type="PANTHER" id="PTHR30290:SF62">
    <property type="entry name" value="OLIGOPEPTIDE ABC TRANSPORTER, PERIPLASMIC OLIGOPEPTIDE-BINDING PROTEIN"/>
    <property type="match status" value="1"/>
</dbReference>
<evidence type="ECO:0000313" key="6">
    <source>
        <dbReference type="Proteomes" id="UP001239909"/>
    </source>
</evidence>
<dbReference type="InterPro" id="IPR000914">
    <property type="entry name" value="SBP_5_dom"/>
</dbReference>
<dbReference type="Pfam" id="PF00496">
    <property type="entry name" value="SBP_bac_5"/>
    <property type="match status" value="1"/>
</dbReference>
<dbReference type="SUPFAM" id="SSF53850">
    <property type="entry name" value="Periplasmic binding protein-like II"/>
    <property type="match status" value="1"/>
</dbReference>
<evidence type="ECO:0000256" key="1">
    <source>
        <dbReference type="ARBA" id="ARBA00004418"/>
    </source>
</evidence>
<dbReference type="Proteomes" id="UP001239909">
    <property type="component" value="Unassembled WGS sequence"/>
</dbReference>
<dbReference type="InterPro" id="IPR039424">
    <property type="entry name" value="SBP_5"/>
</dbReference>
<comment type="caution">
    <text evidence="5">The sequence shown here is derived from an EMBL/GenBank/DDBJ whole genome shotgun (WGS) entry which is preliminary data.</text>
</comment>
<dbReference type="CDD" id="cd08500">
    <property type="entry name" value="PBP2_NikA_DppA_OppA_like_4"/>
    <property type="match status" value="1"/>
</dbReference>
<feature type="chain" id="PRO_5047519573" evidence="3">
    <location>
        <begin position="27"/>
        <end position="654"/>
    </location>
</feature>
<dbReference type="Gene3D" id="3.10.105.10">
    <property type="entry name" value="Dipeptide-binding Protein, Domain 3"/>
    <property type="match status" value="1"/>
</dbReference>
<protein>
    <submittedName>
        <fullName evidence="5">ABC transporter substrate-binding protein</fullName>
    </submittedName>
</protein>
<comment type="subcellular location">
    <subcellularLocation>
        <location evidence="1">Periplasm</location>
    </subcellularLocation>
</comment>
<organism evidence="5 6">
    <name type="scientific">Paralimibaculum aggregatum</name>
    <dbReference type="NCBI Taxonomy" id="3036245"/>
    <lineage>
        <taxon>Bacteria</taxon>
        <taxon>Pseudomonadati</taxon>
        <taxon>Pseudomonadota</taxon>
        <taxon>Alphaproteobacteria</taxon>
        <taxon>Rhodobacterales</taxon>
        <taxon>Paracoccaceae</taxon>
        <taxon>Paralimibaculum</taxon>
    </lineage>
</organism>
<comment type="similarity">
    <text evidence="2">Belongs to the bacterial solute-binding protein 5 family.</text>
</comment>
<keyword evidence="6" id="KW-1185">Reference proteome</keyword>
<evidence type="ECO:0000313" key="5">
    <source>
        <dbReference type="EMBL" id="GMG83797.1"/>
    </source>
</evidence>
<dbReference type="RefSeq" id="WP_285672608.1">
    <property type="nucleotide sequence ID" value="NZ_BSYI01000024.1"/>
</dbReference>
<proteinExistence type="inferred from homology"/>
<evidence type="ECO:0000256" key="2">
    <source>
        <dbReference type="ARBA" id="ARBA00005695"/>
    </source>
</evidence>
<dbReference type="EMBL" id="BSYI01000024">
    <property type="protein sequence ID" value="GMG83797.1"/>
    <property type="molecule type" value="Genomic_DNA"/>
</dbReference>
<name>A0ABQ6LPQ6_9RHOB</name>
<evidence type="ECO:0000259" key="4">
    <source>
        <dbReference type="Pfam" id="PF00496"/>
    </source>
</evidence>
<dbReference type="PANTHER" id="PTHR30290">
    <property type="entry name" value="PERIPLASMIC BINDING COMPONENT OF ABC TRANSPORTER"/>
    <property type="match status" value="1"/>
</dbReference>
<feature type="domain" description="Solute-binding protein family 5" evidence="4">
    <location>
        <begin position="104"/>
        <end position="517"/>
    </location>
</feature>
<dbReference type="Gene3D" id="3.40.190.10">
    <property type="entry name" value="Periplasmic binding protein-like II"/>
    <property type="match status" value="1"/>
</dbReference>
<evidence type="ECO:0000256" key="3">
    <source>
        <dbReference type="SAM" id="SignalP"/>
    </source>
</evidence>